<dbReference type="Gene3D" id="3.40.50.720">
    <property type="entry name" value="NAD(P)-binding Rossmann-like Domain"/>
    <property type="match status" value="1"/>
</dbReference>
<dbReference type="InterPro" id="IPR036291">
    <property type="entry name" value="NAD(P)-bd_dom_sf"/>
</dbReference>
<evidence type="ECO:0000313" key="4">
    <source>
        <dbReference type="Proteomes" id="UP001651690"/>
    </source>
</evidence>
<dbReference type="RefSeq" id="WP_255062496.1">
    <property type="nucleotide sequence ID" value="NZ_JANDBD010000009.1"/>
</dbReference>
<gene>
    <name evidence="3" type="ORF">NM203_21700</name>
</gene>
<accession>A0ABT1MAI8</accession>
<keyword evidence="1" id="KW-0521">NADP</keyword>
<name>A0ABT1MAI8_9MYCO</name>
<comment type="caution">
    <text evidence="3">The sequence shown here is derived from an EMBL/GenBank/DDBJ whole genome shotgun (WGS) entry which is preliminary data.</text>
</comment>
<dbReference type="SUPFAM" id="SSF51735">
    <property type="entry name" value="NAD(P)-binding Rossmann-fold domains"/>
    <property type="match status" value="1"/>
</dbReference>
<dbReference type="InterPro" id="IPR051164">
    <property type="entry name" value="NmrA-like_oxidored"/>
</dbReference>
<evidence type="ECO:0000313" key="3">
    <source>
        <dbReference type="EMBL" id="MCP9274812.1"/>
    </source>
</evidence>
<sequence>MKVTVVGATGQIGTQLVPLLTRTGHRVVAASRASGVDAAIGTGLGEALRDADVLVDVLNAPSTEDDAALSFFTGTSANLSGAARAAGVQHYVLLSIVGVGELPGGYMRGKLVQEQTVAASGVPYTVVRATQFHQLTDAIAGSLIVDGEVRVPDAMIEPIASADVVSVLARLAGEPAADGVLEVGGPERMSFADMAAAVLASRGEELPIVVDPDATYFGIPIRRDSLVTGPDAEHGATSLREHLAQFAT</sequence>
<proteinExistence type="predicted"/>
<dbReference type="PANTHER" id="PTHR42748">
    <property type="entry name" value="NITROGEN METABOLITE REPRESSION PROTEIN NMRA FAMILY MEMBER"/>
    <property type="match status" value="1"/>
</dbReference>
<feature type="domain" description="NAD(P)-binding" evidence="2">
    <location>
        <begin position="7"/>
        <end position="174"/>
    </location>
</feature>
<dbReference type="Pfam" id="PF13460">
    <property type="entry name" value="NAD_binding_10"/>
    <property type="match status" value="1"/>
</dbReference>
<dbReference type="InterPro" id="IPR016040">
    <property type="entry name" value="NAD(P)-bd_dom"/>
</dbReference>
<keyword evidence="4" id="KW-1185">Reference proteome</keyword>
<dbReference type="EMBL" id="JANDBD010000009">
    <property type="protein sequence ID" value="MCP9274812.1"/>
    <property type="molecule type" value="Genomic_DNA"/>
</dbReference>
<reference evidence="3 4" key="1">
    <citation type="submission" date="2022-06" db="EMBL/GenBank/DDBJ databases">
        <title>Mycolicibacterium sp. CAU 1645 isolated from seawater.</title>
        <authorList>
            <person name="Kim W."/>
        </authorList>
    </citation>
    <scope>NUCLEOTIDE SEQUENCE [LARGE SCALE GENOMIC DNA]</scope>
    <source>
        <strain evidence="3 4">CAU 1645</strain>
    </source>
</reference>
<dbReference type="PANTHER" id="PTHR42748:SF3">
    <property type="entry name" value="BLL4366 PROTEIN"/>
    <property type="match status" value="1"/>
</dbReference>
<evidence type="ECO:0000256" key="1">
    <source>
        <dbReference type="ARBA" id="ARBA00022857"/>
    </source>
</evidence>
<evidence type="ECO:0000259" key="2">
    <source>
        <dbReference type="Pfam" id="PF13460"/>
    </source>
</evidence>
<dbReference type="Proteomes" id="UP001651690">
    <property type="component" value="Unassembled WGS sequence"/>
</dbReference>
<protein>
    <submittedName>
        <fullName evidence="3">NAD(P)H-binding protein</fullName>
    </submittedName>
</protein>
<organism evidence="3 4">
    <name type="scientific">Mycolicibacterium arenosum</name>
    <dbReference type="NCBI Taxonomy" id="2952157"/>
    <lineage>
        <taxon>Bacteria</taxon>
        <taxon>Bacillati</taxon>
        <taxon>Actinomycetota</taxon>
        <taxon>Actinomycetes</taxon>
        <taxon>Mycobacteriales</taxon>
        <taxon>Mycobacteriaceae</taxon>
        <taxon>Mycolicibacterium</taxon>
    </lineage>
</organism>